<sequence length="167" mass="17210">MATGGPHSAATFLLFVNLIMYAAAAVIAGWAINYSIDETPSATLAPPARIFPIYFPIGNLATGFFVIFSLLAGVVGVMTSLTGLQEVMQGRLASILSAASSSIITWALTLLAMGLACKEISIGPRPANLRALETLSIILSGTQLFCTGAIHAIAPSTLTGSSLIGRV</sequence>
<dbReference type="Pfam" id="PF05512">
    <property type="entry name" value="AWPM-19"/>
    <property type="match status" value="1"/>
</dbReference>
<feature type="transmembrane region" description="Helical" evidence="1">
    <location>
        <begin position="93"/>
        <end position="116"/>
    </location>
</feature>
<dbReference type="PANTHER" id="PTHR33294">
    <property type="entry name" value="AWPM-19-LIKE FAMILY PROTEIN"/>
    <property type="match status" value="1"/>
</dbReference>
<proteinExistence type="predicted"/>
<protein>
    <submittedName>
        <fullName evidence="2">Uncharacterized protein</fullName>
    </submittedName>
</protein>
<dbReference type="EMBL" id="JAMQYH010000003">
    <property type="protein sequence ID" value="KAJ1695620.1"/>
    <property type="molecule type" value="Genomic_DNA"/>
</dbReference>
<evidence type="ECO:0000313" key="2">
    <source>
        <dbReference type="EMBL" id="KAJ1695620.1"/>
    </source>
</evidence>
<keyword evidence="3" id="KW-1185">Reference proteome</keyword>
<dbReference type="InterPro" id="IPR008390">
    <property type="entry name" value="AWPM-19"/>
</dbReference>
<feature type="transmembrane region" description="Helical" evidence="1">
    <location>
        <begin position="53"/>
        <end position="81"/>
    </location>
</feature>
<keyword evidence="1" id="KW-0812">Transmembrane</keyword>
<dbReference type="OrthoDB" id="779714at2759"/>
<dbReference type="PANTHER" id="PTHR33294:SF3">
    <property type="entry name" value="AWPM-19-LIKE FAMILY PROTEIN"/>
    <property type="match status" value="1"/>
</dbReference>
<evidence type="ECO:0000313" key="3">
    <source>
        <dbReference type="Proteomes" id="UP001151287"/>
    </source>
</evidence>
<dbReference type="Proteomes" id="UP001151287">
    <property type="component" value="Unassembled WGS sequence"/>
</dbReference>
<reference evidence="2" key="1">
    <citation type="journal article" date="2022" name="Cell">
        <title>Repeat-based holocentromeres influence genome architecture and karyotype evolution.</title>
        <authorList>
            <person name="Hofstatter P.G."/>
            <person name="Thangavel G."/>
            <person name="Lux T."/>
            <person name="Neumann P."/>
            <person name="Vondrak T."/>
            <person name="Novak P."/>
            <person name="Zhang M."/>
            <person name="Costa L."/>
            <person name="Castellani M."/>
            <person name="Scott A."/>
            <person name="Toegelov H."/>
            <person name="Fuchs J."/>
            <person name="Mata-Sucre Y."/>
            <person name="Dias Y."/>
            <person name="Vanzela A.L.L."/>
            <person name="Huettel B."/>
            <person name="Almeida C.C.S."/>
            <person name="Simkova H."/>
            <person name="Souza G."/>
            <person name="Pedrosa-Harand A."/>
            <person name="Macas J."/>
            <person name="Mayer K.F.X."/>
            <person name="Houben A."/>
            <person name="Marques A."/>
        </authorList>
    </citation>
    <scope>NUCLEOTIDE SEQUENCE</scope>
    <source>
        <strain evidence="2">RhyBre1mFocal</strain>
    </source>
</reference>
<name>A0A9Q0CKJ1_9POAL</name>
<gene>
    <name evidence="2" type="ORF">LUZ63_012318</name>
</gene>
<feature type="transmembrane region" description="Helical" evidence="1">
    <location>
        <begin position="12"/>
        <end position="33"/>
    </location>
</feature>
<keyword evidence="1" id="KW-1133">Transmembrane helix</keyword>
<comment type="caution">
    <text evidence="2">The sequence shown here is derived from an EMBL/GenBank/DDBJ whole genome shotgun (WGS) entry which is preliminary data.</text>
</comment>
<dbReference type="AlphaFoldDB" id="A0A9Q0CKJ1"/>
<accession>A0A9Q0CKJ1</accession>
<keyword evidence="1" id="KW-0472">Membrane</keyword>
<evidence type="ECO:0000256" key="1">
    <source>
        <dbReference type="SAM" id="Phobius"/>
    </source>
</evidence>
<organism evidence="2 3">
    <name type="scientific">Rhynchospora breviuscula</name>
    <dbReference type="NCBI Taxonomy" id="2022672"/>
    <lineage>
        <taxon>Eukaryota</taxon>
        <taxon>Viridiplantae</taxon>
        <taxon>Streptophyta</taxon>
        <taxon>Embryophyta</taxon>
        <taxon>Tracheophyta</taxon>
        <taxon>Spermatophyta</taxon>
        <taxon>Magnoliopsida</taxon>
        <taxon>Liliopsida</taxon>
        <taxon>Poales</taxon>
        <taxon>Cyperaceae</taxon>
        <taxon>Cyperoideae</taxon>
        <taxon>Rhynchosporeae</taxon>
        <taxon>Rhynchospora</taxon>
    </lineage>
</organism>